<organism evidence="1 2">
    <name type="scientific">Burkholderia vietnamiensis</name>
    <dbReference type="NCBI Taxonomy" id="60552"/>
    <lineage>
        <taxon>Bacteria</taxon>
        <taxon>Pseudomonadati</taxon>
        <taxon>Pseudomonadota</taxon>
        <taxon>Betaproteobacteria</taxon>
        <taxon>Burkholderiales</taxon>
        <taxon>Burkholderiaceae</taxon>
        <taxon>Burkholderia</taxon>
        <taxon>Burkholderia cepacia complex</taxon>
    </lineage>
</organism>
<evidence type="ECO:0000313" key="2">
    <source>
        <dbReference type="Proteomes" id="UP001171620"/>
    </source>
</evidence>
<accession>A0AAW7T8Y8</accession>
<evidence type="ECO:0000313" key="1">
    <source>
        <dbReference type="EMBL" id="MDN7798314.1"/>
    </source>
</evidence>
<dbReference type="RefSeq" id="WP_105797191.1">
    <property type="nucleotide sequence ID" value="NZ_JAUJRV010000029.1"/>
</dbReference>
<comment type="caution">
    <text evidence="1">The sequence shown here is derived from an EMBL/GenBank/DDBJ whole genome shotgun (WGS) entry which is preliminary data.</text>
</comment>
<sequence>MKTANIDTTFLNWNELAIDGMSPFTGHYYFHAYIDNVNTAKLAYHHIKHWHINEGLEPEIKFTRCEAYTSEYDDLLDAMTKPVQTQDLTKLEVHFSDKQNAALFKLNFL</sequence>
<dbReference type="Proteomes" id="UP001171620">
    <property type="component" value="Unassembled WGS sequence"/>
</dbReference>
<protein>
    <submittedName>
        <fullName evidence="1">Uncharacterized protein</fullName>
    </submittedName>
</protein>
<name>A0AAW7T8Y8_BURVI</name>
<dbReference type="AlphaFoldDB" id="A0AAW7T8Y8"/>
<dbReference type="EMBL" id="JAUJRV010000029">
    <property type="protein sequence ID" value="MDN7798314.1"/>
    <property type="molecule type" value="Genomic_DNA"/>
</dbReference>
<reference evidence="1" key="1">
    <citation type="submission" date="2023-07" db="EMBL/GenBank/DDBJ databases">
        <title>A collection of bacterial strains from the Burkholderia cepacia Research Laboratory and Repository.</title>
        <authorList>
            <person name="Lipuma J."/>
            <person name="Spilker T."/>
            <person name="Caverly L."/>
        </authorList>
    </citation>
    <scope>NUCLEOTIDE SEQUENCE</scope>
    <source>
        <strain evidence="1">AU44268</strain>
    </source>
</reference>
<gene>
    <name evidence="1" type="ORF">QZM33_25570</name>
</gene>
<proteinExistence type="predicted"/>